<name>A0A644YEX7_9ZZZZ</name>
<accession>A0A644YEX7</accession>
<reference evidence="1" key="1">
    <citation type="submission" date="2019-08" db="EMBL/GenBank/DDBJ databases">
        <authorList>
            <person name="Kucharzyk K."/>
            <person name="Murdoch R.W."/>
            <person name="Higgins S."/>
            <person name="Loffler F."/>
        </authorList>
    </citation>
    <scope>NUCLEOTIDE SEQUENCE</scope>
</reference>
<evidence type="ECO:0000313" key="1">
    <source>
        <dbReference type="EMBL" id="MPM27135.1"/>
    </source>
</evidence>
<comment type="caution">
    <text evidence="1">The sequence shown here is derived from an EMBL/GenBank/DDBJ whole genome shotgun (WGS) entry which is preliminary data.</text>
</comment>
<dbReference type="EMBL" id="VSSQ01004916">
    <property type="protein sequence ID" value="MPM27135.1"/>
    <property type="molecule type" value="Genomic_DNA"/>
</dbReference>
<organism evidence="1">
    <name type="scientific">bioreactor metagenome</name>
    <dbReference type="NCBI Taxonomy" id="1076179"/>
    <lineage>
        <taxon>unclassified sequences</taxon>
        <taxon>metagenomes</taxon>
        <taxon>ecological metagenomes</taxon>
    </lineage>
</organism>
<gene>
    <name evidence="1" type="ORF">SDC9_73641</name>
</gene>
<protein>
    <submittedName>
        <fullName evidence="1">Uncharacterized protein</fullName>
    </submittedName>
</protein>
<dbReference type="AlphaFoldDB" id="A0A644YEX7"/>
<sequence>MIHRDKLVPEQREFGIVRLRAGGFRFAGQIMVDIARDCAREDARIKRKRLLRLAADGIGKEQNRTDLLHDFVGFKIAQLPTEPEAVLQPHITLAEWIGAKRHQNDCVLTKMRIERVHLFGTATGYHQRDCGVQRKIRPRADGGKVHAVDQVHDVTHGIGAQAVADKVDVGAVFLFQIVVGRLKAFHHAPGAQVRAADADDHQSPGVPPDFGGRRLDAGIFHFIIVPGQMDPAGELSTLAAALLQFFLRQLQSGSKRLFVRHGDKGVHMESFNVQHNNDPFQVTCVTIRYRYYTSFVRLSQAKSHETSRKV</sequence>
<proteinExistence type="predicted"/>